<evidence type="ECO:0000313" key="2">
    <source>
        <dbReference type="Proteomes" id="UP000054166"/>
    </source>
</evidence>
<sequence length="85" mass="9629">EKHDGQYLAKVLTACIEQYGLEDFMHALCMDNVGNCNTTAVNLGALLPRFRGTVSRTQCFPHILNLVAKVSHESHYSQHVLMYMF</sequence>
<proteinExistence type="predicted"/>
<name>A0A0C3BJ04_PILCF</name>
<reference evidence="1 2" key="1">
    <citation type="submission" date="2014-04" db="EMBL/GenBank/DDBJ databases">
        <authorList>
            <consortium name="DOE Joint Genome Institute"/>
            <person name="Kuo A."/>
            <person name="Tarkka M."/>
            <person name="Buscot F."/>
            <person name="Kohler A."/>
            <person name="Nagy L.G."/>
            <person name="Floudas D."/>
            <person name="Copeland A."/>
            <person name="Barry K.W."/>
            <person name="Cichocki N."/>
            <person name="Veneault-Fourrey C."/>
            <person name="LaButti K."/>
            <person name="Lindquist E.A."/>
            <person name="Lipzen A."/>
            <person name="Lundell T."/>
            <person name="Morin E."/>
            <person name="Murat C."/>
            <person name="Sun H."/>
            <person name="Tunlid A."/>
            <person name="Henrissat B."/>
            <person name="Grigoriev I.V."/>
            <person name="Hibbett D.S."/>
            <person name="Martin F."/>
            <person name="Nordberg H.P."/>
            <person name="Cantor M.N."/>
            <person name="Hua S.X."/>
        </authorList>
    </citation>
    <scope>NUCLEOTIDE SEQUENCE [LARGE SCALE GENOMIC DNA]</scope>
    <source>
        <strain evidence="1 2">F 1598</strain>
    </source>
</reference>
<keyword evidence="2" id="KW-1185">Reference proteome</keyword>
<gene>
    <name evidence="1" type="ORF">PILCRDRAFT_76908</name>
</gene>
<dbReference type="InParanoid" id="A0A0C3BJ04"/>
<feature type="non-terminal residue" evidence="1">
    <location>
        <position position="1"/>
    </location>
</feature>
<organism evidence="1 2">
    <name type="scientific">Piloderma croceum (strain F 1598)</name>
    <dbReference type="NCBI Taxonomy" id="765440"/>
    <lineage>
        <taxon>Eukaryota</taxon>
        <taxon>Fungi</taxon>
        <taxon>Dikarya</taxon>
        <taxon>Basidiomycota</taxon>
        <taxon>Agaricomycotina</taxon>
        <taxon>Agaricomycetes</taxon>
        <taxon>Agaricomycetidae</taxon>
        <taxon>Atheliales</taxon>
        <taxon>Atheliaceae</taxon>
        <taxon>Piloderma</taxon>
    </lineage>
</organism>
<accession>A0A0C3BJ04</accession>
<dbReference type="AlphaFoldDB" id="A0A0C3BJ04"/>
<dbReference type="EMBL" id="KN833026">
    <property type="protein sequence ID" value="KIM77347.1"/>
    <property type="molecule type" value="Genomic_DNA"/>
</dbReference>
<dbReference type="OrthoDB" id="2748837at2759"/>
<dbReference type="HOGENOM" id="CLU_2705142_0_0_1"/>
<protein>
    <recommendedName>
        <fullName evidence="3">DUF659 domain-containing protein</fullName>
    </recommendedName>
</protein>
<reference evidence="2" key="2">
    <citation type="submission" date="2015-01" db="EMBL/GenBank/DDBJ databases">
        <title>Evolutionary Origins and Diversification of the Mycorrhizal Mutualists.</title>
        <authorList>
            <consortium name="DOE Joint Genome Institute"/>
            <consortium name="Mycorrhizal Genomics Consortium"/>
            <person name="Kohler A."/>
            <person name="Kuo A."/>
            <person name="Nagy L.G."/>
            <person name="Floudas D."/>
            <person name="Copeland A."/>
            <person name="Barry K.W."/>
            <person name="Cichocki N."/>
            <person name="Veneault-Fourrey C."/>
            <person name="LaButti K."/>
            <person name="Lindquist E.A."/>
            <person name="Lipzen A."/>
            <person name="Lundell T."/>
            <person name="Morin E."/>
            <person name="Murat C."/>
            <person name="Riley R."/>
            <person name="Ohm R."/>
            <person name="Sun H."/>
            <person name="Tunlid A."/>
            <person name="Henrissat B."/>
            <person name="Grigoriev I.V."/>
            <person name="Hibbett D.S."/>
            <person name="Martin F."/>
        </authorList>
    </citation>
    <scope>NUCLEOTIDE SEQUENCE [LARGE SCALE GENOMIC DNA]</scope>
    <source>
        <strain evidence="2">F 1598</strain>
    </source>
</reference>
<evidence type="ECO:0000313" key="1">
    <source>
        <dbReference type="EMBL" id="KIM77347.1"/>
    </source>
</evidence>
<dbReference type="Proteomes" id="UP000054166">
    <property type="component" value="Unassembled WGS sequence"/>
</dbReference>
<evidence type="ECO:0008006" key="3">
    <source>
        <dbReference type="Google" id="ProtNLM"/>
    </source>
</evidence>